<sequence length="219" mass="24293">MTGALFHVDPSESNVNVTGNLNITGESRITGNLYRTQYRPGEIIEELSSICDGSQIVLTSGTYTVQNVTAIQHGNTTHTAVTGSTIAYTPPPGTKRVYYRFSYQWDNTENSGISHHQMQVDGTTLRDSMHTIASNYASSNWHHALFPVFNEYTIDCNASSTNAAAGKFTSWTTPKTLRITYREYNGSYESRLHYNEWWNGTSGGSATPVRPHLTIRAIA</sequence>
<organism evidence="1">
    <name type="scientific">viral metagenome</name>
    <dbReference type="NCBI Taxonomy" id="1070528"/>
    <lineage>
        <taxon>unclassified sequences</taxon>
        <taxon>metagenomes</taxon>
        <taxon>organismal metagenomes</taxon>
    </lineage>
</organism>
<dbReference type="EMBL" id="MN740385">
    <property type="protein sequence ID" value="QHU03725.1"/>
    <property type="molecule type" value="Genomic_DNA"/>
</dbReference>
<reference evidence="1" key="1">
    <citation type="journal article" date="2020" name="Nature">
        <title>Giant virus diversity and host interactions through global metagenomics.</title>
        <authorList>
            <person name="Schulz F."/>
            <person name="Roux S."/>
            <person name="Paez-Espino D."/>
            <person name="Jungbluth S."/>
            <person name="Walsh D.A."/>
            <person name="Denef V.J."/>
            <person name="McMahon K.D."/>
            <person name="Konstantinidis K.T."/>
            <person name="Eloe-Fadrosh E.A."/>
            <person name="Kyrpides N.C."/>
            <person name="Woyke T."/>
        </authorList>
    </citation>
    <scope>NUCLEOTIDE SEQUENCE</scope>
    <source>
        <strain evidence="1">GVMAG-M-3300027206-1</strain>
    </source>
</reference>
<protein>
    <submittedName>
        <fullName evidence="1">Uncharacterized protein</fullName>
    </submittedName>
</protein>
<evidence type="ECO:0000313" key="1">
    <source>
        <dbReference type="EMBL" id="QHU03725.1"/>
    </source>
</evidence>
<proteinExistence type="predicted"/>
<dbReference type="AlphaFoldDB" id="A0A6C0JD01"/>
<name>A0A6C0JD01_9ZZZZ</name>
<accession>A0A6C0JD01</accession>